<dbReference type="AlphaFoldDB" id="A0A345V230"/>
<dbReference type="SUPFAM" id="SSF52743">
    <property type="entry name" value="Subtilisin-like"/>
    <property type="match status" value="1"/>
</dbReference>
<evidence type="ECO:0000313" key="2">
    <source>
        <dbReference type="EMBL" id="AXJ06782.1"/>
    </source>
</evidence>
<name>A0A345V230_PSEFL</name>
<proteinExistence type="predicted"/>
<dbReference type="CDD" id="cd04847">
    <property type="entry name" value="Peptidases_S8_Subtilisin_like_2"/>
    <property type="match status" value="1"/>
</dbReference>
<evidence type="ECO:0000259" key="1">
    <source>
        <dbReference type="Pfam" id="PF00082"/>
    </source>
</evidence>
<dbReference type="InterPro" id="IPR034074">
    <property type="entry name" value="Y4bN_pept_dom"/>
</dbReference>
<protein>
    <recommendedName>
        <fullName evidence="1">Peptidase S8/S53 domain-containing protein</fullName>
    </recommendedName>
</protein>
<sequence>MKNNPVQVVLNTQNYVTLYSRPGGGGDKDFYAGRDIEFVEHKAQLIQELKELSQVAAKSDQLIYAQVELQSLAWAKTHRPIKRVFKPTEVVVKSGSTLGSLVVGVRKSDIESIAATILKAEEKTNYVVKNEKEVAKPSRVRSEIGAIRSIRHYSAHDKRKFSLGDAIQWLKDPRTGGVYYVETFLGNDYSKYSKSEASAKISFVSTMRDIIGFEIVEIESDLLSSLCYMARPRDIKVSPDYHRDLLILLEQQEVVKSIVLPPVLQASTSTGEPAESEFIREPDVNIDYPIVGVIDTGAGNIKELSGWRAGGADYLEFEFHQDCSHGTFIAGLISGGDSLNDYPELQEEPCKFYDLDLHPTNAANYGSYYPNGFIDFLEQLDLEIVAAKEKGVKVFNMSLAVVTCVQDSSYSMFANILDSIADKHDVVFVLPTGNLDQNMFRGEWTLDPVGNLAMLAGYKSQGLDRIFQPADSVRSVVVGALNPPDNEANVFPSVYTRRGPGPSFGMKPDVAHIGGSVSKISGLRSFAIDGSCIHSCGTSYASPLVAKTLANIHRSIEGDVSRETLIALLLHHARVPDYLLMPELSKVYRDFVGTGIPSLSSQTMLSDDHEITLVFSGVMFKQKQLEFNFAWPADLVNENGGCSGDVKMTVVHRPPVDRDQSAEFVRLNIDAFLRQAVFNKKTQKTSFKGHLKNECGKLFEKELVEHGSKWWPTKRLIDSFDSVGASSQWRLVLQPLTRSEFEFPLAGVPFCVILTIADPGKTLPIFNDMKLQLQASGATLSDIRSSVRPRVRR</sequence>
<dbReference type="InterPro" id="IPR000209">
    <property type="entry name" value="Peptidase_S8/S53_dom"/>
</dbReference>
<dbReference type="GO" id="GO:0004252">
    <property type="term" value="F:serine-type endopeptidase activity"/>
    <property type="evidence" value="ECO:0007669"/>
    <property type="project" value="InterPro"/>
</dbReference>
<evidence type="ECO:0000313" key="3">
    <source>
        <dbReference type="Proteomes" id="UP000254535"/>
    </source>
</evidence>
<dbReference type="EMBL" id="CP022313">
    <property type="protein sequence ID" value="AXJ06782.1"/>
    <property type="molecule type" value="Genomic_DNA"/>
</dbReference>
<dbReference type="RefSeq" id="WP_115079117.1">
    <property type="nucleotide sequence ID" value="NZ_CP022313.1"/>
</dbReference>
<organism evidence="2 3">
    <name type="scientific">Pseudomonas fluorescens</name>
    <dbReference type="NCBI Taxonomy" id="294"/>
    <lineage>
        <taxon>Bacteria</taxon>
        <taxon>Pseudomonadati</taxon>
        <taxon>Pseudomonadota</taxon>
        <taxon>Gammaproteobacteria</taxon>
        <taxon>Pseudomonadales</taxon>
        <taxon>Pseudomonadaceae</taxon>
        <taxon>Pseudomonas</taxon>
    </lineage>
</organism>
<dbReference type="Gene3D" id="3.40.50.200">
    <property type="entry name" value="Peptidase S8/S53 domain"/>
    <property type="match status" value="1"/>
</dbReference>
<dbReference type="GO" id="GO:0006508">
    <property type="term" value="P:proteolysis"/>
    <property type="evidence" value="ECO:0007669"/>
    <property type="project" value="InterPro"/>
</dbReference>
<gene>
    <name evidence="2" type="ORF">CFN16_22410</name>
</gene>
<feature type="domain" description="Peptidase S8/S53" evidence="1">
    <location>
        <begin position="321"/>
        <end position="573"/>
    </location>
</feature>
<accession>A0A345V230</accession>
<reference evidence="2 3" key="1">
    <citation type="submission" date="2017-07" db="EMBL/GenBank/DDBJ databases">
        <title>Genome sequence of Pseudomonas NEP1.</title>
        <authorList>
            <person name="Nascimento F.X."/>
        </authorList>
    </citation>
    <scope>NUCLEOTIDE SEQUENCE [LARGE SCALE GENOMIC DNA]</scope>
    <source>
        <strain evidence="2 3">NEP1</strain>
    </source>
</reference>
<dbReference type="Proteomes" id="UP000254535">
    <property type="component" value="Chromosome"/>
</dbReference>
<dbReference type="InterPro" id="IPR036852">
    <property type="entry name" value="Peptidase_S8/S53_dom_sf"/>
</dbReference>
<dbReference type="Pfam" id="PF00082">
    <property type="entry name" value="Peptidase_S8"/>
    <property type="match status" value="1"/>
</dbReference>